<feature type="domain" description="DUF4126" evidence="2">
    <location>
        <begin position="5"/>
        <end position="184"/>
    </location>
</feature>
<keyword evidence="1" id="KW-0812">Transmembrane</keyword>
<evidence type="ECO:0000259" key="2">
    <source>
        <dbReference type="Pfam" id="PF13548"/>
    </source>
</evidence>
<protein>
    <submittedName>
        <fullName evidence="3">Uncharacterized protein DUF4126</fullName>
    </submittedName>
</protein>
<accession>A0A3D9UW65</accession>
<proteinExistence type="predicted"/>
<feature type="transmembrane region" description="Helical" evidence="1">
    <location>
        <begin position="154"/>
        <end position="179"/>
    </location>
</feature>
<keyword evidence="4" id="KW-1185">Reference proteome</keyword>
<sequence>MFAALTGAGLSAAAGLNAYVPFLLVALIARFTDVITLPSSFDWIESPWAIGGATLLLVAEVVLDKIPAVDSLNDIVGTAVRPTIGGVVAAATASAGTLDNSGFMADNPWISAIGGGLIAAVVHAGKASARPVINTASLGMGAPFVSTAEDIGSVGLSLVAIFIPVLVIVGLALLAYLMWRMIRRVRRFARKRRDSEALA</sequence>
<keyword evidence="1" id="KW-1133">Transmembrane helix</keyword>
<evidence type="ECO:0000256" key="1">
    <source>
        <dbReference type="SAM" id="Phobius"/>
    </source>
</evidence>
<dbReference type="RefSeq" id="WP_115922261.1">
    <property type="nucleotide sequence ID" value="NZ_QTUA01000001.1"/>
</dbReference>
<evidence type="ECO:0000313" key="3">
    <source>
        <dbReference type="EMBL" id="REF30244.1"/>
    </source>
</evidence>
<comment type="caution">
    <text evidence="3">The sequence shown here is derived from an EMBL/GenBank/DDBJ whole genome shotgun (WGS) entry which is preliminary data.</text>
</comment>
<dbReference type="AlphaFoldDB" id="A0A3D9UW65"/>
<dbReference type="Pfam" id="PF13548">
    <property type="entry name" value="DUF4126"/>
    <property type="match status" value="1"/>
</dbReference>
<dbReference type="OrthoDB" id="161516at2"/>
<name>A0A3D9UW65_9MICO</name>
<evidence type="ECO:0000313" key="4">
    <source>
        <dbReference type="Proteomes" id="UP000256253"/>
    </source>
</evidence>
<dbReference type="InterPro" id="IPR025196">
    <property type="entry name" value="DUF4126"/>
</dbReference>
<dbReference type="EMBL" id="QTUA01000001">
    <property type="protein sequence ID" value="REF30244.1"/>
    <property type="molecule type" value="Genomic_DNA"/>
</dbReference>
<gene>
    <name evidence="3" type="ORF">DFJ65_1242</name>
</gene>
<keyword evidence="1" id="KW-0472">Membrane</keyword>
<dbReference type="Proteomes" id="UP000256253">
    <property type="component" value="Unassembled WGS sequence"/>
</dbReference>
<reference evidence="3 4" key="1">
    <citation type="submission" date="2018-08" db="EMBL/GenBank/DDBJ databases">
        <title>Sequencing the genomes of 1000 actinobacteria strains.</title>
        <authorList>
            <person name="Klenk H.-P."/>
        </authorList>
    </citation>
    <scope>NUCLEOTIDE SEQUENCE [LARGE SCALE GENOMIC DNA]</scope>
    <source>
        <strain evidence="3 4">DSM 22967</strain>
    </source>
</reference>
<organism evidence="3 4">
    <name type="scientific">Calidifontibacter indicus</name>
    <dbReference type="NCBI Taxonomy" id="419650"/>
    <lineage>
        <taxon>Bacteria</taxon>
        <taxon>Bacillati</taxon>
        <taxon>Actinomycetota</taxon>
        <taxon>Actinomycetes</taxon>
        <taxon>Micrococcales</taxon>
        <taxon>Dermacoccaceae</taxon>
        <taxon>Calidifontibacter</taxon>
    </lineage>
</organism>